<accession>A0A6J7WD08</accession>
<protein>
    <submittedName>
        <fullName evidence="1">Uncharacterized protein</fullName>
    </submittedName>
</protein>
<organism evidence="1">
    <name type="scientific">uncultured Caudovirales phage</name>
    <dbReference type="NCBI Taxonomy" id="2100421"/>
    <lineage>
        <taxon>Viruses</taxon>
        <taxon>Duplodnaviria</taxon>
        <taxon>Heunggongvirae</taxon>
        <taxon>Uroviricota</taxon>
        <taxon>Caudoviricetes</taxon>
        <taxon>Peduoviridae</taxon>
        <taxon>Maltschvirus</taxon>
        <taxon>Maltschvirus maltsch</taxon>
    </lineage>
</organism>
<evidence type="ECO:0000313" key="1">
    <source>
        <dbReference type="EMBL" id="CAB5208396.1"/>
    </source>
</evidence>
<dbReference type="EMBL" id="LR798230">
    <property type="protein sequence ID" value="CAB5208396.1"/>
    <property type="molecule type" value="Genomic_DNA"/>
</dbReference>
<proteinExistence type="predicted"/>
<sequence length="106" mass="12923">MRGGSIKLRYESIREVVSRLNEWNDNGAYHYIYSPTYDWIACEWRNGEIDYYDVVYEKPVEYKGYFVFYEHDIWVIELERETVRQRRILADRDKKIENLLKGGDSK</sequence>
<gene>
    <name evidence="1" type="ORF">UFOVP182_36</name>
</gene>
<reference evidence="1" key="1">
    <citation type="submission" date="2020-05" db="EMBL/GenBank/DDBJ databases">
        <authorList>
            <person name="Chiriac C."/>
            <person name="Salcher M."/>
            <person name="Ghai R."/>
            <person name="Kavagutti S V."/>
        </authorList>
    </citation>
    <scope>NUCLEOTIDE SEQUENCE</scope>
</reference>
<name>A0A6J7WD08_9CAUD</name>